<gene>
    <name evidence="1" type="ORF">CK820_G0034752</name>
</gene>
<organism evidence="1 2">
    <name type="scientific">Pan troglodytes</name>
    <name type="common">Chimpanzee</name>
    <dbReference type="NCBI Taxonomy" id="9598"/>
    <lineage>
        <taxon>Eukaryota</taxon>
        <taxon>Metazoa</taxon>
        <taxon>Chordata</taxon>
        <taxon>Craniata</taxon>
        <taxon>Vertebrata</taxon>
        <taxon>Euteleostomi</taxon>
        <taxon>Mammalia</taxon>
        <taxon>Eutheria</taxon>
        <taxon>Euarchontoglires</taxon>
        <taxon>Primates</taxon>
        <taxon>Haplorrhini</taxon>
        <taxon>Catarrhini</taxon>
        <taxon>Hominidae</taxon>
        <taxon>Pan</taxon>
    </lineage>
</organism>
<name>A0A2J8KYS0_PANTR</name>
<accession>A0A2J8KYS0</accession>
<feature type="non-terminal residue" evidence="1">
    <location>
        <position position="1"/>
    </location>
</feature>
<proteinExistence type="predicted"/>
<dbReference type="Proteomes" id="UP000236370">
    <property type="component" value="Unassembled WGS sequence"/>
</dbReference>
<reference evidence="1 2" key="1">
    <citation type="submission" date="2017-12" db="EMBL/GenBank/DDBJ databases">
        <title>High-resolution comparative analysis of great ape genomes.</title>
        <authorList>
            <person name="Pollen A."/>
            <person name="Hastie A."/>
            <person name="Hormozdiari F."/>
            <person name="Dougherty M."/>
            <person name="Liu R."/>
            <person name="Chaisson M."/>
            <person name="Hoppe E."/>
            <person name="Hill C."/>
            <person name="Pang A."/>
            <person name="Hillier L."/>
            <person name="Baker C."/>
            <person name="Armstrong J."/>
            <person name="Shendure J."/>
            <person name="Paten B."/>
            <person name="Wilson R."/>
            <person name="Chao H."/>
            <person name="Schneider V."/>
            <person name="Ventura M."/>
            <person name="Kronenberg Z."/>
            <person name="Murali S."/>
            <person name="Gordon D."/>
            <person name="Cantsilieris S."/>
            <person name="Munson K."/>
            <person name="Nelson B."/>
            <person name="Raja A."/>
            <person name="Underwood J."/>
            <person name="Diekhans M."/>
            <person name="Fiddes I."/>
            <person name="Haussler D."/>
            <person name="Eichler E."/>
        </authorList>
    </citation>
    <scope>NUCLEOTIDE SEQUENCE [LARGE SCALE GENOMIC DNA]</scope>
    <source>
        <strain evidence="1">Yerkes chimp pedigree #C0471</strain>
    </source>
</reference>
<evidence type="ECO:0000313" key="2">
    <source>
        <dbReference type="Proteomes" id="UP000236370"/>
    </source>
</evidence>
<dbReference type="AlphaFoldDB" id="A0A2J8KYS0"/>
<comment type="caution">
    <text evidence="1">The sequence shown here is derived from an EMBL/GenBank/DDBJ whole genome shotgun (WGS) entry which is preliminary data.</text>
</comment>
<protein>
    <submittedName>
        <fullName evidence="1">OPTN isoform 12</fullName>
    </submittedName>
</protein>
<sequence length="106" mass="11523">AEQEKDQLRTQVVRLQAEKADLLGIVSELQLKLNSSGSSEDSFVEIRMAEGEAEGSVKEIKHSPGPTRTVSTGTYVKEDSGCQADRLGRLVTGCLSPEVKCCDLRK</sequence>
<evidence type="ECO:0000313" key="1">
    <source>
        <dbReference type="EMBL" id="PNI40151.1"/>
    </source>
</evidence>
<dbReference type="EMBL" id="NBAG03000327">
    <property type="protein sequence ID" value="PNI40151.1"/>
    <property type="molecule type" value="Genomic_DNA"/>
</dbReference>